<reference evidence="3" key="1">
    <citation type="journal article" date="2020" name="Stud. Mycol.">
        <title>101 Dothideomycetes genomes: a test case for predicting lifestyles and emergence of pathogens.</title>
        <authorList>
            <person name="Haridas S."/>
            <person name="Albert R."/>
            <person name="Binder M."/>
            <person name="Bloem J."/>
            <person name="Labutti K."/>
            <person name="Salamov A."/>
            <person name="Andreopoulos B."/>
            <person name="Baker S."/>
            <person name="Barry K."/>
            <person name="Bills G."/>
            <person name="Bluhm B."/>
            <person name="Cannon C."/>
            <person name="Castanera R."/>
            <person name="Culley D."/>
            <person name="Daum C."/>
            <person name="Ezra D."/>
            <person name="Gonzalez J."/>
            <person name="Henrissat B."/>
            <person name="Kuo A."/>
            <person name="Liang C."/>
            <person name="Lipzen A."/>
            <person name="Lutzoni F."/>
            <person name="Magnuson J."/>
            <person name="Mondo S."/>
            <person name="Nolan M."/>
            <person name="Ohm R."/>
            <person name="Pangilinan J."/>
            <person name="Park H.-J."/>
            <person name="Ramirez L."/>
            <person name="Alfaro M."/>
            <person name="Sun H."/>
            <person name="Tritt A."/>
            <person name="Yoshinaga Y."/>
            <person name="Zwiers L.-H."/>
            <person name="Turgeon B."/>
            <person name="Goodwin S."/>
            <person name="Spatafora J."/>
            <person name="Crous P."/>
            <person name="Grigoriev I."/>
        </authorList>
    </citation>
    <scope>NUCLEOTIDE SEQUENCE</scope>
    <source>
        <strain evidence="3">CBS 122681</strain>
    </source>
</reference>
<accession>A0A6A6TJU8</accession>
<dbReference type="GO" id="GO:0001228">
    <property type="term" value="F:DNA-binding transcription activator activity, RNA polymerase II-specific"/>
    <property type="evidence" value="ECO:0007669"/>
    <property type="project" value="TreeGrafter"/>
</dbReference>
<dbReference type="InterPro" id="IPR001138">
    <property type="entry name" value="Zn2Cys6_DnaBD"/>
</dbReference>
<dbReference type="Pfam" id="PF00172">
    <property type="entry name" value="Zn_clus"/>
    <property type="match status" value="1"/>
</dbReference>
<protein>
    <recommendedName>
        <fullName evidence="2">Zn(2)-C6 fungal-type domain-containing protein</fullName>
    </recommendedName>
</protein>
<dbReference type="PANTHER" id="PTHR47784">
    <property type="entry name" value="STEROL UPTAKE CONTROL PROTEIN 2"/>
    <property type="match status" value="1"/>
</dbReference>
<dbReference type="EMBL" id="MU004302">
    <property type="protein sequence ID" value="KAF2660022.1"/>
    <property type="molecule type" value="Genomic_DNA"/>
</dbReference>
<dbReference type="PROSITE" id="PS00463">
    <property type="entry name" value="ZN2_CY6_FUNGAL_1"/>
    <property type="match status" value="1"/>
</dbReference>
<dbReference type="Proteomes" id="UP000799324">
    <property type="component" value="Unassembled WGS sequence"/>
</dbReference>
<organism evidence="3 4">
    <name type="scientific">Lophiostoma macrostomum CBS 122681</name>
    <dbReference type="NCBI Taxonomy" id="1314788"/>
    <lineage>
        <taxon>Eukaryota</taxon>
        <taxon>Fungi</taxon>
        <taxon>Dikarya</taxon>
        <taxon>Ascomycota</taxon>
        <taxon>Pezizomycotina</taxon>
        <taxon>Dothideomycetes</taxon>
        <taxon>Pleosporomycetidae</taxon>
        <taxon>Pleosporales</taxon>
        <taxon>Lophiostomataceae</taxon>
        <taxon>Lophiostoma</taxon>
    </lineage>
</organism>
<dbReference type="InterPro" id="IPR053157">
    <property type="entry name" value="Sterol_Uptake_Regulator"/>
</dbReference>
<dbReference type="SUPFAM" id="SSF57701">
    <property type="entry name" value="Zn2/Cys6 DNA-binding domain"/>
    <property type="match status" value="1"/>
</dbReference>
<dbReference type="SMART" id="SM00066">
    <property type="entry name" value="GAL4"/>
    <property type="match status" value="1"/>
</dbReference>
<feature type="domain" description="Zn(2)-C6 fungal-type" evidence="2">
    <location>
        <begin position="13"/>
        <end position="43"/>
    </location>
</feature>
<keyword evidence="4" id="KW-1185">Reference proteome</keyword>
<dbReference type="CDD" id="cd00067">
    <property type="entry name" value="GAL4"/>
    <property type="match status" value="1"/>
</dbReference>
<evidence type="ECO:0000313" key="3">
    <source>
        <dbReference type="EMBL" id="KAF2660022.1"/>
    </source>
</evidence>
<evidence type="ECO:0000259" key="2">
    <source>
        <dbReference type="PROSITE" id="PS50048"/>
    </source>
</evidence>
<keyword evidence="1" id="KW-0539">Nucleus</keyword>
<dbReference type="GO" id="GO:0008270">
    <property type="term" value="F:zinc ion binding"/>
    <property type="evidence" value="ECO:0007669"/>
    <property type="project" value="InterPro"/>
</dbReference>
<name>A0A6A6TJU8_9PLEO</name>
<proteinExistence type="predicted"/>
<dbReference type="PANTHER" id="PTHR47784:SF5">
    <property type="entry name" value="STEROL UPTAKE CONTROL PROTEIN 2"/>
    <property type="match status" value="1"/>
</dbReference>
<evidence type="ECO:0000313" key="4">
    <source>
        <dbReference type="Proteomes" id="UP000799324"/>
    </source>
</evidence>
<sequence>MTLRKAHHKTKAGCTTCKKRRIKCDESRPICYNCSRRSLDCTYPQLPQKAGSGGQVLVFSKDAGTRPQQPAKAISPPVLLDTLSQTGLLEGVPNSLIPMYKKLLHHFVVETSTTVAPNSQDVWPRAVPQLTSSHGFVLDGVFALTSLHLSRLTSSETERKLHADIANARLNRGLVPYRKTLENVTNENAEGLFSFSLTTTAFILIIGADEHKALIESLVCDSATSHCRQDHIQEAVAQSTRVLRCLRGSLVILVPCWEQVSTGIIGAIVKRDWWPLPNPHLPEAIEEDAKLHALEKMWMFSGRRYEYYFDTLSTALLRLRHSFALASQLTIREGHDVGKLSDWTLVAEWATHISFGYVDLLERQTIEAWIILAHWAILVHRAEQSPETWWIKNMSHNLVSTAALVVGESKRHLLEWPARSVGVDLDRLWAHSELERPASSDPSSALSEMLSITDSIPRVSELPMTDV</sequence>
<dbReference type="Gene3D" id="4.10.240.10">
    <property type="entry name" value="Zn(2)-C6 fungal-type DNA-binding domain"/>
    <property type="match status" value="1"/>
</dbReference>
<dbReference type="AlphaFoldDB" id="A0A6A6TJU8"/>
<gene>
    <name evidence="3" type="ORF">K491DRAFT_106953</name>
</gene>
<evidence type="ECO:0000256" key="1">
    <source>
        <dbReference type="ARBA" id="ARBA00023242"/>
    </source>
</evidence>
<dbReference type="OrthoDB" id="5386330at2759"/>
<dbReference type="PROSITE" id="PS50048">
    <property type="entry name" value="ZN2_CY6_FUNGAL_2"/>
    <property type="match status" value="1"/>
</dbReference>
<dbReference type="InterPro" id="IPR036864">
    <property type="entry name" value="Zn2-C6_fun-type_DNA-bd_sf"/>
</dbReference>